<dbReference type="Proteomes" id="UP000284562">
    <property type="component" value="Unassembled WGS sequence"/>
</dbReference>
<proteinExistence type="predicted"/>
<feature type="domain" description="Zeta toxin" evidence="3">
    <location>
        <begin position="10"/>
        <end position="150"/>
    </location>
</feature>
<gene>
    <name evidence="4" type="ORF">DW064_15860</name>
</gene>
<dbReference type="SUPFAM" id="SSF52540">
    <property type="entry name" value="P-loop containing nucleoside triphosphate hydrolases"/>
    <property type="match status" value="1"/>
</dbReference>
<dbReference type="InterPro" id="IPR010488">
    <property type="entry name" value="Zeta_toxin_domain"/>
</dbReference>
<dbReference type="EMBL" id="QRNN01000151">
    <property type="protein sequence ID" value="RHK43957.1"/>
    <property type="molecule type" value="Genomic_DNA"/>
</dbReference>
<evidence type="ECO:0000313" key="4">
    <source>
        <dbReference type="EMBL" id="RHK43957.1"/>
    </source>
</evidence>
<reference evidence="4 5" key="1">
    <citation type="submission" date="2018-08" db="EMBL/GenBank/DDBJ databases">
        <title>A genome reference for cultivated species of the human gut microbiota.</title>
        <authorList>
            <person name="Zou Y."/>
            <person name="Xue W."/>
            <person name="Luo G."/>
        </authorList>
    </citation>
    <scope>NUCLEOTIDE SEQUENCE [LARGE SCALE GENOMIC DNA]</scope>
    <source>
        <strain evidence="4 5">AF43-2</strain>
    </source>
</reference>
<dbReference type="PANTHER" id="PTHR39206:SF1">
    <property type="entry name" value="SLL8004 PROTEIN"/>
    <property type="match status" value="1"/>
</dbReference>
<accession>A0AA92WJ30</accession>
<keyword evidence="2" id="KW-0067">ATP-binding</keyword>
<evidence type="ECO:0000313" key="5">
    <source>
        <dbReference type="Proteomes" id="UP000284562"/>
    </source>
</evidence>
<dbReference type="Pfam" id="PF06414">
    <property type="entry name" value="Zeta_toxin"/>
    <property type="match status" value="1"/>
</dbReference>
<protein>
    <submittedName>
        <fullName evidence="4">AAA family ATPase</fullName>
    </submittedName>
</protein>
<organism evidence="4 5">
    <name type="scientific">Segatella copri</name>
    <dbReference type="NCBI Taxonomy" id="165179"/>
    <lineage>
        <taxon>Bacteria</taxon>
        <taxon>Pseudomonadati</taxon>
        <taxon>Bacteroidota</taxon>
        <taxon>Bacteroidia</taxon>
        <taxon>Bacteroidales</taxon>
        <taxon>Prevotellaceae</taxon>
        <taxon>Segatella</taxon>
    </lineage>
</organism>
<dbReference type="InterPro" id="IPR027417">
    <property type="entry name" value="P-loop_NTPase"/>
</dbReference>
<dbReference type="GO" id="GO:0005524">
    <property type="term" value="F:ATP binding"/>
    <property type="evidence" value="ECO:0007669"/>
    <property type="project" value="UniProtKB-KW"/>
</dbReference>
<sequence>MNGGKNTQTRFIVIAGPNGSGKTTITSRVLHHEWLEDSIYINPDNTAQNMFGDWNNQDAVLKAAQYCQAQREECLNNKHSMIFETVMSTAEKINFIKRAKEAGFFIRLFFVGTSSPTINASRIAIRVMKGGHDVPITKIISRYAKSIINCEIASQYADRTYVHDNSKDGVEAQLLFRMTEGKIFKEYVKEIPEWAIGIANKEE</sequence>
<dbReference type="Gene3D" id="3.40.50.300">
    <property type="entry name" value="P-loop containing nucleotide triphosphate hydrolases"/>
    <property type="match status" value="1"/>
</dbReference>
<dbReference type="AlphaFoldDB" id="A0AA92WJ30"/>
<evidence type="ECO:0000256" key="1">
    <source>
        <dbReference type="ARBA" id="ARBA00022741"/>
    </source>
</evidence>
<evidence type="ECO:0000256" key="2">
    <source>
        <dbReference type="ARBA" id="ARBA00022840"/>
    </source>
</evidence>
<keyword evidence="1" id="KW-0547">Nucleotide-binding</keyword>
<comment type="caution">
    <text evidence="4">The sequence shown here is derived from an EMBL/GenBank/DDBJ whole genome shotgun (WGS) entry which is preliminary data.</text>
</comment>
<evidence type="ECO:0000259" key="3">
    <source>
        <dbReference type="Pfam" id="PF06414"/>
    </source>
</evidence>
<dbReference type="PANTHER" id="PTHR39206">
    <property type="entry name" value="SLL8004 PROTEIN"/>
    <property type="match status" value="1"/>
</dbReference>
<dbReference type="GO" id="GO:0016301">
    <property type="term" value="F:kinase activity"/>
    <property type="evidence" value="ECO:0007669"/>
    <property type="project" value="InterPro"/>
</dbReference>
<name>A0AA92WJ30_9BACT</name>